<accession>A0AAW5RHB5</accession>
<comment type="caution">
    <text evidence="1">The sequence shown here is derived from an EMBL/GenBank/DDBJ whole genome shotgun (WGS) entry which is preliminary data.</text>
</comment>
<name>A0AAW5RHB5_ACIJU</name>
<gene>
    <name evidence="1" type="ORF">KTH64_15960</name>
</gene>
<dbReference type="RefSeq" id="WP_039047509.1">
    <property type="nucleotide sequence ID" value="NZ_BKIE01000084.1"/>
</dbReference>
<dbReference type="Proteomes" id="UP001208534">
    <property type="component" value="Unassembled WGS sequence"/>
</dbReference>
<evidence type="ECO:0000313" key="2">
    <source>
        <dbReference type="Proteomes" id="UP001208534"/>
    </source>
</evidence>
<proteinExistence type="predicted"/>
<reference evidence="1" key="1">
    <citation type="submission" date="2021-06" db="EMBL/GenBank/DDBJ databases">
        <title>Propagation of a rapidly emergent carbapenem-resistant Acinetobacter baumannii lineage by various extra-hospital transmission networks.</title>
        <authorList>
            <person name="Calix J."/>
        </authorList>
    </citation>
    <scope>NUCLEOTIDE SEQUENCE</scope>
    <source>
        <strain evidence="1">WU_MDCI_Aw63</strain>
    </source>
</reference>
<evidence type="ECO:0000313" key="1">
    <source>
        <dbReference type="EMBL" id="MCU4398400.1"/>
    </source>
</evidence>
<sequence>MSTLKDLNTALFAQLDRLSKAGKDELADEVLRAQNMELISEQIIKTHSTQLEAVKLVAQYKGLNENQKAPILEVNYEV</sequence>
<dbReference type="AlphaFoldDB" id="A0AAW5RHB5"/>
<dbReference type="EMBL" id="JAHPRE010000091">
    <property type="protein sequence ID" value="MCU4398400.1"/>
    <property type="molecule type" value="Genomic_DNA"/>
</dbReference>
<evidence type="ECO:0008006" key="3">
    <source>
        <dbReference type="Google" id="ProtNLM"/>
    </source>
</evidence>
<organism evidence="1 2">
    <name type="scientific">Acinetobacter junii</name>
    <dbReference type="NCBI Taxonomy" id="40215"/>
    <lineage>
        <taxon>Bacteria</taxon>
        <taxon>Pseudomonadati</taxon>
        <taxon>Pseudomonadota</taxon>
        <taxon>Gammaproteobacteria</taxon>
        <taxon>Moraxellales</taxon>
        <taxon>Moraxellaceae</taxon>
        <taxon>Acinetobacter</taxon>
    </lineage>
</organism>
<protein>
    <recommendedName>
        <fullName evidence="3">Phage protein</fullName>
    </recommendedName>
</protein>